<dbReference type="GO" id="GO:0044528">
    <property type="term" value="P:regulation of mitochondrial mRNA stability"/>
    <property type="evidence" value="ECO:0007669"/>
    <property type="project" value="TreeGrafter"/>
</dbReference>
<evidence type="ECO:0000256" key="1">
    <source>
        <dbReference type="SAM" id="MobiDB-lite"/>
    </source>
</evidence>
<dbReference type="OrthoDB" id="422528at2759"/>
<dbReference type="GO" id="GO:0003723">
    <property type="term" value="F:RNA binding"/>
    <property type="evidence" value="ECO:0007669"/>
    <property type="project" value="TreeGrafter"/>
</dbReference>
<dbReference type="GO" id="GO:0000963">
    <property type="term" value="P:mitochondrial RNA processing"/>
    <property type="evidence" value="ECO:0007669"/>
    <property type="project" value="TreeGrafter"/>
</dbReference>
<protein>
    <submittedName>
        <fullName evidence="2">Uncharacterized protein</fullName>
    </submittedName>
</protein>
<gene>
    <name evidence="2" type="ORF">AK812_SmicGene10213</name>
</gene>
<comment type="caution">
    <text evidence="2">The sequence shown here is derived from an EMBL/GenBank/DDBJ whole genome shotgun (WGS) entry which is preliminary data.</text>
</comment>
<dbReference type="GO" id="GO:0005759">
    <property type="term" value="C:mitochondrial matrix"/>
    <property type="evidence" value="ECO:0007669"/>
    <property type="project" value="TreeGrafter"/>
</dbReference>
<proteinExistence type="predicted"/>
<dbReference type="PANTHER" id="PTHR21228">
    <property type="entry name" value="FAST LEU-RICH DOMAIN-CONTAINING"/>
    <property type="match status" value="1"/>
</dbReference>
<dbReference type="PANTHER" id="PTHR21228:SF40">
    <property type="entry name" value="LD45607P"/>
    <property type="match status" value="1"/>
</dbReference>
<dbReference type="InterPro" id="IPR050870">
    <property type="entry name" value="FAST_kinase"/>
</dbReference>
<dbReference type="GO" id="GO:0035770">
    <property type="term" value="C:ribonucleoprotein granule"/>
    <property type="evidence" value="ECO:0007669"/>
    <property type="project" value="TreeGrafter"/>
</dbReference>
<dbReference type="GO" id="GO:0009507">
    <property type="term" value="C:chloroplast"/>
    <property type="evidence" value="ECO:0007669"/>
    <property type="project" value="GOC"/>
</dbReference>
<dbReference type="EMBL" id="LSRX01000159">
    <property type="protein sequence ID" value="OLQ06471.1"/>
    <property type="molecule type" value="Genomic_DNA"/>
</dbReference>
<feature type="region of interest" description="Disordered" evidence="1">
    <location>
        <begin position="206"/>
        <end position="239"/>
    </location>
</feature>
<name>A0A1Q9EGF4_SYMMI</name>
<dbReference type="AlphaFoldDB" id="A0A1Q9EGF4"/>
<evidence type="ECO:0000313" key="3">
    <source>
        <dbReference type="Proteomes" id="UP000186817"/>
    </source>
</evidence>
<reference evidence="2 3" key="1">
    <citation type="submission" date="2016-02" db="EMBL/GenBank/DDBJ databases">
        <title>Genome analysis of coral dinoflagellate symbionts highlights evolutionary adaptations to a symbiotic lifestyle.</title>
        <authorList>
            <person name="Aranda M."/>
            <person name="Li Y."/>
            <person name="Liew Y.J."/>
            <person name="Baumgarten S."/>
            <person name="Simakov O."/>
            <person name="Wilson M."/>
            <person name="Piel J."/>
            <person name="Ashoor H."/>
            <person name="Bougouffa S."/>
            <person name="Bajic V.B."/>
            <person name="Ryu T."/>
            <person name="Ravasi T."/>
            <person name="Bayer T."/>
            <person name="Micklem G."/>
            <person name="Kim H."/>
            <person name="Bhak J."/>
            <person name="Lajeunesse T.C."/>
            <person name="Voolstra C.R."/>
        </authorList>
    </citation>
    <scope>NUCLEOTIDE SEQUENCE [LARGE SCALE GENOMIC DNA]</scope>
    <source>
        <strain evidence="2 3">CCMP2467</strain>
    </source>
</reference>
<dbReference type="GO" id="GO:1901259">
    <property type="term" value="P:chloroplast rRNA processing"/>
    <property type="evidence" value="ECO:0007669"/>
    <property type="project" value="TreeGrafter"/>
</dbReference>
<organism evidence="2 3">
    <name type="scientific">Symbiodinium microadriaticum</name>
    <name type="common">Dinoflagellate</name>
    <name type="synonym">Zooxanthella microadriatica</name>
    <dbReference type="NCBI Taxonomy" id="2951"/>
    <lineage>
        <taxon>Eukaryota</taxon>
        <taxon>Sar</taxon>
        <taxon>Alveolata</taxon>
        <taxon>Dinophyceae</taxon>
        <taxon>Suessiales</taxon>
        <taxon>Symbiodiniaceae</taxon>
        <taxon>Symbiodinium</taxon>
    </lineage>
</organism>
<keyword evidence="3" id="KW-1185">Reference proteome</keyword>
<dbReference type="Proteomes" id="UP000186817">
    <property type="component" value="Unassembled WGS sequence"/>
</dbReference>
<evidence type="ECO:0000313" key="2">
    <source>
        <dbReference type="EMBL" id="OLQ06471.1"/>
    </source>
</evidence>
<feature type="compositionally biased region" description="Polar residues" evidence="1">
    <location>
        <begin position="215"/>
        <end position="227"/>
    </location>
</feature>
<sequence length="589" mass="64196">MVALQPLLPSDGQRAGGLLRRKVKSLQASRGRAAWTLVLASRAFPSMPGALAPPPPGASLTPRLLTSRISKARSAAAVLSEIDLVADLPIFNEFHVGAALSRLARLKNSKSLGLRELRSPVWRRLELQLQRLLSADQLQPRQLSNCLWALAVLKESRPQVLTLRTVPLLLRRMKARATQMRSTELATLAPLEAKLGHVCSSQDSEDAGQKFRRQASASTADENTSAARASAAETDKSNTHRFGEKVSVRTFDAEGSGLLVVGRPVFSQMIREALSNNFPAGEWLVDDFDDLGSHIKVDDQGVFFSLEAYASSLLVEVPISSDQKDEDPAVEELCIPQLVEFPFQTIITGRQKFDLEKVNDRPPLFWAQDVSNNLWSLVQLRSDAPAEQLCSEAVVGQLRRTVSSMNPQELTNSIWSLSQLKESASTAKAHRALVALANRLAQKPGGMIPQALANCLWACAELQDALPNTTSAASVRRAIREAVPPLASRAAAAAGKMRPQELSNCLWAAARMQQRVPEVLVPVRAVAENIAQLASEMKEQELINSLWAATCLADTVPEVRRAVPAISQYLPPKAIQLISESRESRALGV</sequence>
<accession>A0A1Q9EGF4</accession>